<keyword evidence="4 7" id="KW-0566">Pantothenate biosynthesis</keyword>
<keyword evidence="7 10" id="KW-0479">Metal-binding</keyword>
<sequence length="278" mass="28761">MLRLAEMKAQGEQLVMVTAYDYPTARIVDRAGVDLVLVGDSGAQVVLGHSSTVSVTTDEMLVLAGAVRRGVSRALVVCDVPFGSTEVSDAQAVETAIRFVKEAGADAVKIEGAGPDRLSRIRAITAAGIPVFGHIGLTPQTATALGGLRAQGRTVETAERAVTEALAVEEAGAVAVVVEAVPTKITEVFASELRIPVIGIGAGPADGQVLVLHDLAGITEGKTAKFVKQFGQVGDALHAAVEAYTSEVRSGVFPGAEHQYGADDEVVEAARAALKRLR</sequence>
<evidence type="ECO:0000256" key="4">
    <source>
        <dbReference type="ARBA" id="ARBA00022655"/>
    </source>
</evidence>
<feature type="binding site" evidence="7 9">
    <location>
        <position position="109"/>
    </location>
    <ligand>
        <name>3-methyl-2-oxobutanoate</name>
        <dbReference type="ChEBI" id="CHEBI:11851"/>
    </ligand>
</feature>
<dbReference type="Proteomes" id="UP000515934">
    <property type="component" value="Chromosome"/>
</dbReference>
<evidence type="ECO:0000256" key="8">
    <source>
        <dbReference type="PIRSR" id="PIRSR000388-1"/>
    </source>
</evidence>
<evidence type="ECO:0000256" key="9">
    <source>
        <dbReference type="PIRSR" id="PIRSR000388-2"/>
    </source>
</evidence>
<dbReference type="InterPro" id="IPR003700">
    <property type="entry name" value="Pantoate_hydroxy_MeTrfase"/>
</dbReference>
<dbReference type="EMBL" id="CP060716">
    <property type="protein sequence ID" value="QNN63922.1"/>
    <property type="molecule type" value="Genomic_DNA"/>
</dbReference>
<dbReference type="GO" id="GO:0008168">
    <property type="term" value="F:methyltransferase activity"/>
    <property type="evidence" value="ECO:0007669"/>
    <property type="project" value="UniProtKB-KW"/>
</dbReference>
<dbReference type="Pfam" id="PF02548">
    <property type="entry name" value="Pantoate_transf"/>
    <property type="match status" value="1"/>
</dbReference>
<evidence type="ECO:0000256" key="6">
    <source>
        <dbReference type="ARBA" id="ARBA00056497"/>
    </source>
</evidence>
<dbReference type="GO" id="GO:0000287">
    <property type="term" value="F:magnesium ion binding"/>
    <property type="evidence" value="ECO:0007669"/>
    <property type="project" value="TreeGrafter"/>
</dbReference>
<keyword evidence="12" id="KW-1185">Reference proteome</keyword>
<keyword evidence="7" id="KW-0963">Cytoplasm</keyword>
<comment type="cofactor">
    <cofactor evidence="7 10">
        <name>Mg(2+)</name>
        <dbReference type="ChEBI" id="CHEBI:18420"/>
    </cofactor>
    <text evidence="7 10">Binds 1 Mg(2+) ion per subunit.</text>
</comment>
<feature type="binding site" evidence="7 10">
    <location>
        <position position="79"/>
    </location>
    <ligand>
        <name>Mg(2+)</name>
        <dbReference type="ChEBI" id="CHEBI:18420"/>
    </ligand>
</feature>
<comment type="catalytic activity">
    <reaction evidence="7">
        <text>(6R)-5,10-methylene-5,6,7,8-tetrahydrofolate + 3-methyl-2-oxobutanoate + H2O = 2-dehydropantoate + (6S)-5,6,7,8-tetrahydrofolate</text>
        <dbReference type="Rhea" id="RHEA:11824"/>
        <dbReference type="ChEBI" id="CHEBI:11561"/>
        <dbReference type="ChEBI" id="CHEBI:11851"/>
        <dbReference type="ChEBI" id="CHEBI:15377"/>
        <dbReference type="ChEBI" id="CHEBI:15636"/>
        <dbReference type="ChEBI" id="CHEBI:57453"/>
        <dbReference type="EC" id="2.1.2.11"/>
    </reaction>
</comment>
<dbReference type="InterPro" id="IPR040442">
    <property type="entry name" value="Pyrv_kinase-like_dom_sf"/>
</dbReference>
<dbReference type="SUPFAM" id="SSF51621">
    <property type="entry name" value="Phosphoenolpyruvate/pyruvate domain"/>
    <property type="match status" value="1"/>
</dbReference>
<dbReference type="Gene3D" id="3.20.20.60">
    <property type="entry name" value="Phosphoenolpyruvate-binding domains"/>
    <property type="match status" value="1"/>
</dbReference>
<dbReference type="PANTHER" id="PTHR20881:SF0">
    <property type="entry name" value="3-METHYL-2-OXOBUTANOATE HYDROXYMETHYLTRANSFERASE"/>
    <property type="match status" value="1"/>
</dbReference>
<evidence type="ECO:0000256" key="10">
    <source>
        <dbReference type="PIRSR" id="PIRSR000388-3"/>
    </source>
</evidence>
<dbReference type="GO" id="GO:0015940">
    <property type="term" value="P:pantothenate biosynthetic process"/>
    <property type="evidence" value="ECO:0007669"/>
    <property type="project" value="UniProtKB-UniRule"/>
</dbReference>
<evidence type="ECO:0000256" key="5">
    <source>
        <dbReference type="ARBA" id="ARBA00022679"/>
    </source>
</evidence>
<name>A0A7G9S7U7_9MICO</name>
<comment type="function">
    <text evidence="6 7">Catalyzes the reversible reaction in which hydroxymethyl group from 5,10-methylenetetrahydrofolate is transferred onto alpha-ketoisovalerate to form ketopantoate.</text>
</comment>
<dbReference type="GO" id="GO:0005737">
    <property type="term" value="C:cytoplasm"/>
    <property type="evidence" value="ECO:0007669"/>
    <property type="project" value="UniProtKB-SubCell"/>
</dbReference>
<dbReference type="RefSeq" id="WP_187556378.1">
    <property type="nucleotide sequence ID" value="NZ_CP060716.1"/>
</dbReference>
<dbReference type="PANTHER" id="PTHR20881">
    <property type="entry name" value="3-METHYL-2-OXOBUTANOATE HYDROXYMETHYLTRANSFERASE"/>
    <property type="match status" value="1"/>
</dbReference>
<dbReference type="KEGG" id="ldn:H9L06_05805"/>
<comment type="pathway">
    <text evidence="1 7">Cofactor biosynthesis; (R)-pantothenate biosynthesis; (R)-pantoate from 3-methyl-2-oxobutanoate: step 1/2.</text>
</comment>
<dbReference type="NCBIfam" id="TIGR00222">
    <property type="entry name" value="panB"/>
    <property type="match status" value="1"/>
</dbReference>
<keyword evidence="5 7" id="KW-0808">Transferase</keyword>
<comment type="subcellular location">
    <subcellularLocation>
        <location evidence="7">Cytoplasm</location>
    </subcellularLocation>
</comment>
<protein>
    <recommendedName>
        <fullName evidence="7">3-methyl-2-oxobutanoate hydroxymethyltransferase</fullName>
        <ecNumber evidence="7">2.1.2.11</ecNumber>
    </recommendedName>
    <alternativeName>
        <fullName evidence="7">Ketopantoate hydroxymethyltransferase</fullName>
        <shortName evidence="7">KPHMT</shortName>
    </alternativeName>
</protein>
<keyword evidence="7 10" id="KW-0460">Magnesium</keyword>
<keyword evidence="11" id="KW-0489">Methyltransferase</keyword>
<evidence type="ECO:0000313" key="12">
    <source>
        <dbReference type="Proteomes" id="UP000515934"/>
    </source>
</evidence>
<comment type="similarity">
    <text evidence="2 7">Belongs to the PanB family.</text>
</comment>
<dbReference type="FunFam" id="3.20.20.60:FF:000003">
    <property type="entry name" value="3-methyl-2-oxobutanoate hydroxymethyltransferase"/>
    <property type="match status" value="1"/>
</dbReference>
<dbReference type="HAMAP" id="MF_00156">
    <property type="entry name" value="PanB"/>
    <property type="match status" value="1"/>
</dbReference>
<gene>
    <name evidence="7 11" type="primary">panB</name>
    <name evidence="11" type="ORF">H9L06_05805</name>
</gene>
<proteinExistence type="inferred from homology"/>
<dbReference type="EC" id="2.1.2.11" evidence="7"/>
<dbReference type="UniPathway" id="UPA00028">
    <property type="reaction ID" value="UER00003"/>
</dbReference>
<feature type="binding site" evidence="7 10">
    <location>
        <position position="111"/>
    </location>
    <ligand>
        <name>Mg(2+)</name>
        <dbReference type="ChEBI" id="CHEBI:18420"/>
    </ligand>
</feature>
<dbReference type="PIRSF" id="PIRSF000388">
    <property type="entry name" value="Pantoate_hydroxy_MeTrfase"/>
    <property type="match status" value="1"/>
</dbReference>
<evidence type="ECO:0000256" key="7">
    <source>
        <dbReference type="HAMAP-Rule" id="MF_00156"/>
    </source>
</evidence>
<comment type="subunit">
    <text evidence="3 7">Homodecamer; pentamer of dimers.</text>
</comment>
<dbReference type="InterPro" id="IPR015813">
    <property type="entry name" value="Pyrv/PenolPyrv_kinase-like_dom"/>
</dbReference>
<evidence type="ECO:0000256" key="2">
    <source>
        <dbReference type="ARBA" id="ARBA00008676"/>
    </source>
</evidence>
<feature type="binding site" evidence="7 10">
    <location>
        <position position="40"/>
    </location>
    <ligand>
        <name>Mg(2+)</name>
        <dbReference type="ChEBI" id="CHEBI:18420"/>
    </ligand>
</feature>
<dbReference type="CDD" id="cd06557">
    <property type="entry name" value="KPHMT-like"/>
    <property type="match status" value="1"/>
</dbReference>
<feature type="binding site" evidence="7 9">
    <location>
        <begin position="40"/>
        <end position="41"/>
    </location>
    <ligand>
        <name>3-methyl-2-oxobutanoate</name>
        <dbReference type="ChEBI" id="CHEBI:11851"/>
    </ligand>
</feature>
<feature type="binding site" evidence="7 9">
    <location>
        <position position="79"/>
    </location>
    <ligand>
        <name>3-methyl-2-oxobutanoate</name>
        <dbReference type="ChEBI" id="CHEBI:11851"/>
    </ligand>
</feature>
<dbReference type="NCBIfam" id="NF001452">
    <property type="entry name" value="PRK00311.1"/>
    <property type="match status" value="1"/>
</dbReference>
<evidence type="ECO:0000256" key="3">
    <source>
        <dbReference type="ARBA" id="ARBA00011424"/>
    </source>
</evidence>
<reference evidence="11 12" key="1">
    <citation type="submission" date="2020-08" db="EMBL/GenBank/DDBJ databases">
        <title>Genome sequence of Leucobacter denitrificans KACC 14055T.</title>
        <authorList>
            <person name="Hyun D.-W."/>
            <person name="Bae J.-W."/>
        </authorList>
    </citation>
    <scope>NUCLEOTIDE SEQUENCE [LARGE SCALE GENOMIC DNA]</scope>
    <source>
        <strain evidence="11 12">KACC 14055</strain>
    </source>
</reference>
<dbReference type="AlphaFoldDB" id="A0A7G9S7U7"/>
<evidence type="ECO:0000313" key="11">
    <source>
        <dbReference type="EMBL" id="QNN63922.1"/>
    </source>
</evidence>
<evidence type="ECO:0000256" key="1">
    <source>
        <dbReference type="ARBA" id="ARBA00005033"/>
    </source>
</evidence>
<dbReference type="GO" id="GO:0003864">
    <property type="term" value="F:3-methyl-2-oxobutanoate hydroxymethyltransferase activity"/>
    <property type="evidence" value="ECO:0007669"/>
    <property type="project" value="UniProtKB-UniRule"/>
</dbReference>
<accession>A0A7G9S7U7</accession>
<organism evidence="11 12">
    <name type="scientific">Leucobacter denitrificans</name>
    <dbReference type="NCBI Taxonomy" id="683042"/>
    <lineage>
        <taxon>Bacteria</taxon>
        <taxon>Bacillati</taxon>
        <taxon>Actinomycetota</taxon>
        <taxon>Actinomycetes</taxon>
        <taxon>Micrococcales</taxon>
        <taxon>Microbacteriaceae</taxon>
        <taxon>Leucobacter</taxon>
    </lineage>
</organism>
<feature type="active site" description="Proton acceptor" evidence="7 8">
    <location>
        <position position="179"/>
    </location>
</feature>
<dbReference type="GO" id="GO:0032259">
    <property type="term" value="P:methylation"/>
    <property type="evidence" value="ECO:0007669"/>
    <property type="project" value="UniProtKB-KW"/>
</dbReference>